<evidence type="ECO:0000313" key="2">
    <source>
        <dbReference type="Proteomes" id="UP000682811"/>
    </source>
</evidence>
<name>A0A920CR83_9BACL</name>
<dbReference type="AlphaFoldDB" id="A0A920CR83"/>
<dbReference type="EMBL" id="BORT01000005">
    <property type="protein sequence ID" value="GIO46839.1"/>
    <property type="molecule type" value="Genomic_DNA"/>
</dbReference>
<accession>A0A920CR83</accession>
<dbReference type="Proteomes" id="UP000682811">
    <property type="component" value="Unassembled WGS sequence"/>
</dbReference>
<proteinExistence type="predicted"/>
<evidence type="ECO:0000313" key="1">
    <source>
        <dbReference type="EMBL" id="GIO46839.1"/>
    </source>
</evidence>
<protein>
    <submittedName>
        <fullName evidence="1">Uncharacterized protein</fullName>
    </submittedName>
</protein>
<dbReference type="RefSeq" id="WP_212977800.1">
    <property type="nucleotide sequence ID" value="NZ_AP025343.1"/>
</dbReference>
<organism evidence="1 2">
    <name type="scientific">Paenibacillus azoreducens</name>
    <dbReference type="NCBI Taxonomy" id="116718"/>
    <lineage>
        <taxon>Bacteria</taxon>
        <taxon>Bacillati</taxon>
        <taxon>Bacillota</taxon>
        <taxon>Bacilli</taxon>
        <taxon>Bacillales</taxon>
        <taxon>Paenibacillaceae</taxon>
        <taxon>Paenibacillus</taxon>
    </lineage>
</organism>
<sequence length="202" mass="22345">MKYVIDSKYGVELTSEQFAKASGLFDDLNHHLSIKGVFSGDVAGRVFLSNDGKTAFIANKEGFFVGGCPENIPFLEEINKVLAKEMMPELVANEALDYVLFYPNNGAWETALPHLMKDLLPIRSGRMTFTHDLQDVKPSLDADIVPVDLELLKQQHIIGMDDIIEEIEGNWPSLEVFGEKGFGCAAIQNTAKSIGPGRVRFP</sequence>
<reference evidence="1 2" key="1">
    <citation type="submission" date="2021-03" db="EMBL/GenBank/DDBJ databases">
        <title>Antimicrobial resistance genes in bacteria isolated from Japanese honey, and their potential for conferring macrolide and lincosamide resistance in the American foulbrood pathogen Paenibacillus larvae.</title>
        <authorList>
            <person name="Okamoto M."/>
            <person name="Kumagai M."/>
            <person name="Kanamori H."/>
            <person name="Takamatsu D."/>
        </authorList>
    </citation>
    <scope>NUCLEOTIDE SEQUENCE [LARGE SCALE GENOMIC DNA]</scope>
    <source>
        <strain evidence="1 2">J34TS1</strain>
    </source>
</reference>
<comment type="caution">
    <text evidence="1">The sequence shown here is derived from an EMBL/GenBank/DDBJ whole genome shotgun (WGS) entry which is preliminary data.</text>
</comment>
<keyword evidence="2" id="KW-1185">Reference proteome</keyword>
<gene>
    <name evidence="1" type="ORF">J34TS1_16040</name>
</gene>